<dbReference type="VEuPathDB" id="VectorBase:GPAI034244"/>
<keyword evidence="1" id="KW-1133">Transmembrane helix</keyword>
<keyword evidence="1" id="KW-0812">Transmembrane</keyword>
<evidence type="ECO:0000313" key="2">
    <source>
        <dbReference type="EnsemblMetazoa" id="GPAI034244-PA"/>
    </source>
</evidence>
<reference evidence="3" key="1">
    <citation type="submission" date="2014-03" db="EMBL/GenBank/DDBJ databases">
        <authorList>
            <person name="Aksoy S."/>
            <person name="Warren W."/>
            <person name="Wilson R.K."/>
        </authorList>
    </citation>
    <scope>NUCLEOTIDE SEQUENCE [LARGE SCALE GENOMIC DNA]</scope>
    <source>
        <strain evidence="3">IAEA</strain>
    </source>
</reference>
<protein>
    <submittedName>
        <fullName evidence="2">Uncharacterized protein</fullName>
    </submittedName>
</protein>
<dbReference type="Proteomes" id="UP000092445">
    <property type="component" value="Unassembled WGS sequence"/>
</dbReference>
<keyword evidence="1" id="KW-0472">Membrane</keyword>
<proteinExistence type="predicted"/>
<accession>A0A1B0A4H8</accession>
<feature type="transmembrane region" description="Helical" evidence="1">
    <location>
        <begin position="190"/>
        <end position="213"/>
    </location>
</feature>
<organism evidence="2 3">
    <name type="scientific">Glossina pallidipes</name>
    <name type="common">Tsetse fly</name>
    <dbReference type="NCBI Taxonomy" id="7398"/>
    <lineage>
        <taxon>Eukaryota</taxon>
        <taxon>Metazoa</taxon>
        <taxon>Ecdysozoa</taxon>
        <taxon>Arthropoda</taxon>
        <taxon>Hexapoda</taxon>
        <taxon>Insecta</taxon>
        <taxon>Pterygota</taxon>
        <taxon>Neoptera</taxon>
        <taxon>Endopterygota</taxon>
        <taxon>Diptera</taxon>
        <taxon>Brachycera</taxon>
        <taxon>Muscomorpha</taxon>
        <taxon>Hippoboscoidea</taxon>
        <taxon>Glossinidae</taxon>
        <taxon>Glossina</taxon>
    </lineage>
</organism>
<reference evidence="2" key="2">
    <citation type="submission" date="2020-05" db="UniProtKB">
        <authorList>
            <consortium name="EnsemblMetazoa"/>
        </authorList>
    </citation>
    <scope>IDENTIFICATION</scope>
    <source>
        <strain evidence="2">IAEA</strain>
    </source>
</reference>
<name>A0A1B0A4H8_GLOPL</name>
<sequence>MNKVSLSPRNCAYLIAALSQASGVSTAGKFSVLKSTVETFAPGTYSATSMPGFVSSLDPGMFLERSACGELGFAHFGHPLLLQTQRRVKNVRVSPNFILYEPFIKTSAQLFETVSSPVLRPPIYLLSSVERFSASLVKAYSSSSTRNNCHLIANIFLTFIIRVCEYNEEEAEVKQQALVDYLQLHMEQSLFVIALIFASSVIPSLTIAGLVVLSSKLAPSLVDCVCVALFAMQLLSAAECRSSVEVYGVELPTLAIDGKLEPAPPPPPLVTAGSSRLARLSGELATKNK</sequence>
<evidence type="ECO:0000256" key="1">
    <source>
        <dbReference type="SAM" id="Phobius"/>
    </source>
</evidence>
<dbReference type="EnsemblMetazoa" id="GPAI034244-RA">
    <property type="protein sequence ID" value="GPAI034244-PA"/>
    <property type="gene ID" value="GPAI034244"/>
</dbReference>
<evidence type="ECO:0000313" key="3">
    <source>
        <dbReference type="Proteomes" id="UP000092445"/>
    </source>
</evidence>
<keyword evidence="3" id="KW-1185">Reference proteome</keyword>
<dbReference type="AlphaFoldDB" id="A0A1B0A4H8"/>